<evidence type="ECO:0000259" key="6">
    <source>
        <dbReference type="Pfam" id="PF02874"/>
    </source>
</evidence>
<reference evidence="8 9" key="1">
    <citation type="submission" date="2018-06" db="EMBL/GenBank/DDBJ databases">
        <title>Extensive metabolic versatility and redundancy in microbially diverse, dynamic hydrothermal sediments.</title>
        <authorList>
            <person name="Dombrowski N."/>
            <person name="Teske A."/>
            <person name="Baker B.J."/>
        </authorList>
    </citation>
    <scope>NUCLEOTIDE SEQUENCE [LARGE SCALE GENOMIC DNA]</scope>
    <source>
        <strain evidence="8">B3_G15</strain>
    </source>
</reference>
<proteinExistence type="inferred from homology"/>
<feature type="domain" description="ATPase F1/V1/A1 complex alpha/beta subunit nucleotide-binding" evidence="5">
    <location>
        <begin position="159"/>
        <end position="377"/>
    </location>
</feature>
<dbReference type="CDD" id="cd18112">
    <property type="entry name" value="ATP-synt_V_A-type_beta_C"/>
    <property type="match status" value="1"/>
</dbReference>
<keyword evidence="3 4" id="KW-0406">Ion transport</keyword>
<dbReference type="AlphaFoldDB" id="A0A662D5M8"/>
<dbReference type="GO" id="GO:0042777">
    <property type="term" value="P:proton motive force-driven plasma membrane ATP synthesis"/>
    <property type="evidence" value="ECO:0007669"/>
    <property type="project" value="UniProtKB-UniRule"/>
</dbReference>
<evidence type="ECO:0000313" key="9">
    <source>
        <dbReference type="Proteomes" id="UP000280417"/>
    </source>
</evidence>
<dbReference type="InterPro" id="IPR004100">
    <property type="entry name" value="ATPase_F1/V1/A1_a/bsu_N"/>
</dbReference>
<dbReference type="SUPFAM" id="SSF52540">
    <property type="entry name" value="P-loop containing nucleoside triphosphate hydrolases"/>
    <property type="match status" value="1"/>
</dbReference>
<keyword evidence="4" id="KW-0375">Hydrogen ion transport</keyword>
<dbReference type="EMBL" id="QMQA01000284">
    <property type="protein sequence ID" value="RLE11114.1"/>
    <property type="molecule type" value="Genomic_DNA"/>
</dbReference>
<dbReference type="GO" id="GO:0046933">
    <property type="term" value="F:proton-transporting ATP synthase activity, rotational mechanism"/>
    <property type="evidence" value="ECO:0007669"/>
    <property type="project" value="UniProtKB-UniRule"/>
</dbReference>
<keyword evidence="2 4" id="KW-0813">Transport</keyword>
<protein>
    <recommendedName>
        <fullName evidence="4">V-type ATP synthase beta chain</fullName>
    </recommendedName>
    <alternativeName>
        <fullName evidence="4">V-ATPase subunit B</fullName>
    </alternativeName>
</protein>
<evidence type="ECO:0000256" key="3">
    <source>
        <dbReference type="ARBA" id="ARBA00023065"/>
    </source>
</evidence>
<dbReference type="InterPro" id="IPR022879">
    <property type="entry name" value="V-ATPase_su_B/beta"/>
</dbReference>
<evidence type="ECO:0000259" key="5">
    <source>
        <dbReference type="Pfam" id="PF00006"/>
    </source>
</evidence>
<comment type="caution">
    <text evidence="8">The sequence shown here is derived from an EMBL/GenBank/DDBJ whole genome shotgun (WGS) entry which is preliminary data.</text>
</comment>
<dbReference type="Pfam" id="PF00006">
    <property type="entry name" value="ATP-synt_ab"/>
    <property type="match status" value="1"/>
</dbReference>
<comment type="similarity">
    <text evidence="1 4">Belongs to the ATPase alpha/beta chains family.</text>
</comment>
<dbReference type="GO" id="GO:0046961">
    <property type="term" value="F:proton-transporting ATPase activity, rotational mechanism"/>
    <property type="evidence" value="ECO:0007669"/>
    <property type="project" value="TreeGrafter"/>
</dbReference>
<accession>A0A662D5M8</accession>
<dbReference type="Gene3D" id="3.40.50.12240">
    <property type="match status" value="1"/>
</dbReference>
<dbReference type="CDD" id="cd18118">
    <property type="entry name" value="ATP-synt_V_A-type_beta_N"/>
    <property type="match status" value="1"/>
</dbReference>
<dbReference type="CDD" id="cd01135">
    <property type="entry name" value="V_A-ATPase_B"/>
    <property type="match status" value="1"/>
</dbReference>
<feature type="domain" description="ATP synthase A/B type C-terminal" evidence="7">
    <location>
        <begin position="382"/>
        <end position="482"/>
    </location>
</feature>
<dbReference type="PANTHER" id="PTHR43389">
    <property type="entry name" value="V-TYPE PROTON ATPASE SUBUNIT B"/>
    <property type="match status" value="1"/>
</dbReference>
<dbReference type="Pfam" id="PF22919">
    <property type="entry name" value="ATP-synt_VA_C"/>
    <property type="match status" value="1"/>
</dbReference>
<dbReference type="Proteomes" id="UP000280417">
    <property type="component" value="Unassembled WGS sequence"/>
</dbReference>
<keyword evidence="4" id="KW-0066">ATP synthesis</keyword>
<evidence type="ECO:0000259" key="7">
    <source>
        <dbReference type="Pfam" id="PF22919"/>
    </source>
</evidence>
<dbReference type="InterPro" id="IPR000194">
    <property type="entry name" value="ATPase_F1/V1/A1_a/bsu_nucl-bd"/>
</dbReference>
<dbReference type="InterPro" id="IPR027417">
    <property type="entry name" value="P-loop_NTPase"/>
</dbReference>
<feature type="domain" description="ATPase F1/V1/A1 complex alpha/beta subunit N-terminal" evidence="6">
    <location>
        <begin position="37"/>
        <end position="102"/>
    </location>
</feature>
<evidence type="ECO:0000256" key="2">
    <source>
        <dbReference type="ARBA" id="ARBA00022448"/>
    </source>
</evidence>
<gene>
    <name evidence="4" type="primary">atpB</name>
    <name evidence="8" type="ORF">DRJ04_08625</name>
</gene>
<dbReference type="GO" id="GO:0005524">
    <property type="term" value="F:ATP binding"/>
    <property type="evidence" value="ECO:0007669"/>
    <property type="project" value="UniProtKB-UniRule"/>
</dbReference>
<comment type="function">
    <text evidence="4">Produces ATP from ADP in the presence of a proton gradient across the membrane. The V-type beta chain is a regulatory subunit.</text>
</comment>
<dbReference type="GO" id="GO:0016787">
    <property type="term" value="F:hydrolase activity"/>
    <property type="evidence" value="ECO:0007669"/>
    <property type="project" value="UniProtKB-KW"/>
</dbReference>
<evidence type="ECO:0000256" key="4">
    <source>
        <dbReference type="HAMAP-Rule" id="MF_00310"/>
    </source>
</evidence>
<evidence type="ECO:0000313" key="8">
    <source>
        <dbReference type="EMBL" id="RLE11114.1"/>
    </source>
</evidence>
<dbReference type="Pfam" id="PF02874">
    <property type="entry name" value="ATP-synt_ab_N"/>
    <property type="match status" value="1"/>
</dbReference>
<evidence type="ECO:0000256" key="1">
    <source>
        <dbReference type="ARBA" id="ARBA00008936"/>
    </source>
</evidence>
<dbReference type="HAMAP" id="MF_00310">
    <property type="entry name" value="ATP_synth_B_arch"/>
    <property type="match status" value="1"/>
</dbReference>
<dbReference type="NCBIfam" id="NF003235">
    <property type="entry name" value="PRK04196.1"/>
    <property type="match status" value="1"/>
</dbReference>
<name>A0A662D5M8_UNCAE</name>
<keyword evidence="8" id="KW-0378">Hydrolase</keyword>
<organism evidence="8 9">
    <name type="scientific">Aerophobetes bacterium</name>
    <dbReference type="NCBI Taxonomy" id="2030807"/>
    <lineage>
        <taxon>Bacteria</taxon>
        <taxon>Candidatus Aerophobota</taxon>
    </lineage>
</organism>
<dbReference type="PANTHER" id="PTHR43389:SF4">
    <property type="entry name" value="V-TYPE PROTON ATPASE SUBUNIT B"/>
    <property type="match status" value="1"/>
</dbReference>
<sequence length="483" mass="54323">MPEKKNPEGLKSKSAVRNAVNIRTPELVSGLEYRGVNRIEGPLLFIENTHPVGYRELVECEDEYGKKRLGMVLETSKDFVVVQVFEGTTGLKLEKTRVRFMGEPLKIGVSRDMLGRIFNGLGKPIDGGPPQKSEMLLNVNGLPINPTARAYPRDFIQTGISVIDGMNTLIRGQKLPIFSGNGLPHNELAAQIARQAKIRGEESEFAVVFAAMGVKHDVARFFTDVFRESGVLEKVALFLSLADDPSIERLVTPRSALTLAEYLAFYENMHILVILTDMTNYCEALREVSTIRGEIPSRKGYPGYLYSDLAEIYERSGMIKTSSGSITSLPILTMPNDDISHPIPDLTGYITEGQIVFEREMYGRGIYPPIAGLPSLSRLMKDGIGEGMTREDHPHLASQLFAAYSYVKDVRNLASVIGEEELTPLDKKYLEFGEEFEKRFVTQRMDENRSIEETLDIGWDVLKILPPEELHRVTEEELEKYYY</sequence>
<dbReference type="InterPro" id="IPR055190">
    <property type="entry name" value="ATP-synt_VA_C"/>
</dbReference>